<organism evidence="1">
    <name type="scientific">Cacopsylla melanoneura</name>
    <dbReference type="NCBI Taxonomy" id="428564"/>
    <lineage>
        <taxon>Eukaryota</taxon>
        <taxon>Metazoa</taxon>
        <taxon>Ecdysozoa</taxon>
        <taxon>Arthropoda</taxon>
        <taxon>Hexapoda</taxon>
        <taxon>Insecta</taxon>
        <taxon>Pterygota</taxon>
        <taxon>Neoptera</taxon>
        <taxon>Paraneoptera</taxon>
        <taxon>Hemiptera</taxon>
        <taxon>Sternorrhyncha</taxon>
        <taxon>Psylloidea</taxon>
        <taxon>Psyllidae</taxon>
        <taxon>Psyllinae</taxon>
        <taxon>Cacopsylla</taxon>
    </lineage>
</organism>
<dbReference type="AlphaFoldDB" id="A0A8D8SCR9"/>
<sequence>MISRTVKPIVNIIRVETARMDLVNTIRNVQQVDLEDQRTNSMIGIKPMDTDKNIVERNVEEAVLNKSQPVRDKTLLQTALSSSIPRNMEAVVNTLEPFHQPIEIMIIELKPCVGGDTMTLQPPLNQMILDTMLPLN</sequence>
<proteinExistence type="predicted"/>
<name>A0A8D8SCR9_9HEMI</name>
<accession>A0A8D8SCR9</accession>
<reference evidence="1" key="1">
    <citation type="submission" date="2021-05" db="EMBL/GenBank/DDBJ databases">
        <authorList>
            <person name="Alioto T."/>
            <person name="Alioto T."/>
            <person name="Gomez Garrido J."/>
        </authorList>
    </citation>
    <scope>NUCLEOTIDE SEQUENCE</scope>
</reference>
<evidence type="ECO:0000313" key="1">
    <source>
        <dbReference type="EMBL" id="CAG6665880.1"/>
    </source>
</evidence>
<protein>
    <submittedName>
        <fullName evidence="1">Uncharacterized protein</fullName>
    </submittedName>
</protein>
<dbReference type="EMBL" id="HBUF01212116">
    <property type="protein sequence ID" value="CAG6665880.1"/>
    <property type="molecule type" value="Transcribed_RNA"/>
</dbReference>